<gene>
    <name evidence="2" type="ORF">UFOPK3381_01144</name>
</gene>
<sequence>MVRSRSQESRIESLFFKTSRSGRMFGCLVRTVPIAVRALRVAVLGVPVLAVGETVPIVPVQVRVGTMTVVPAESMTPIVPALLVITMTTALVERSATHLPLGLVVRTTLVNDVRPVTPTGTMTGLAGHSPTATVVLPATMTTAHHVPTAEMTVVLRVMAAPARLVPSPVATDVDHVTVALVHLDVSLMIAAELHGVTMIVAHHVLTAEMTAVLRVMEGLVHRVVNLMIAVAARVVQDHRERAHHVASTTVLHVNVGARIAPRGHVHPATNRARAFSVTTLAPVLTVTTRGPVLTAMTARAQVVPRTVIAGNDHSRQKSKNVLMPSGLPSPVVGVA</sequence>
<reference evidence="2" key="1">
    <citation type="submission" date="2020-05" db="EMBL/GenBank/DDBJ databases">
        <authorList>
            <person name="Chiriac C."/>
            <person name="Salcher M."/>
            <person name="Ghai R."/>
            <person name="Kavagutti S V."/>
        </authorList>
    </citation>
    <scope>NUCLEOTIDE SEQUENCE</scope>
</reference>
<evidence type="ECO:0000256" key="1">
    <source>
        <dbReference type="SAM" id="MobiDB-lite"/>
    </source>
</evidence>
<organism evidence="2">
    <name type="scientific">freshwater metagenome</name>
    <dbReference type="NCBI Taxonomy" id="449393"/>
    <lineage>
        <taxon>unclassified sequences</taxon>
        <taxon>metagenomes</taxon>
        <taxon>ecological metagenomes</taxon>
    </lineage>
</organism>
<dbReference type="EMBL" id="CAFBLN010000065">
    <property type="protein sequence ID" value="CAB4877351.1"/>
    <property type="molecule type" value="Genomic_DNA"/>
</dbReference>
<dbReference type="AlphaFoldDB" id="A0A6J7E3K2"/>
<protein>
    <submittedName>
        <fullName evidence="2">Unannotated protein</fullName>
    </submittedName>
</protein>
<name>A0A6J7E3K2_9ZZZZ</name>
<proteinExistence type="predicted"/>
<evidence type="ECO:0000313" key="2">
    <source>
        <dbReference type="EMBL" id="CAB4877351.1"/>
    </source>
</evidence>
<accession>A0A6J7E3K2</accession>
<feature type="region of interest" description="Disordered" evidence="1">
    <location>
        <begin position="311"/>
        <end position="335"/>
    </location>
</feature>